<dbReference type="InterPro" id="IPR004352">
    <property type="entry name" value="GH114_TIM-barrel"/>
</dbReference>
<dbReference type="InterPro" id="IPR013785">
    <property type="entry name" value="Aldolase_TIM"/>
</dbReference>
<dbReference type="SUPFAM" id="SSF51445">
    <property type="entry name" value="(Trans)glycosidases"/>
    <property type="match status" value="1"/>
</dbReference>
<accession>A0ABY6IQW7</accession>
<dbReference type="PRINTS" id="PR01545">
    <property type="entry name" value="THEMAYE10DUF"/>
</dbReference>
<gene>
    <name evidence="3" type="ORF">OF122_04080</name>
</gene>
<name>A0ABY6IQW7_9HYPH</name>
<dbReference type="InterPro" id="IPR017853">
    <property type="entry name" value="GH"/>
</dbReference>
<feature type="chain" id="PRO_5046604655" evidence="1">
    <location>
        <begin position="26"/>
        <end position="303"/>
    </location>
</feature>
<protein>
    <submittedName>
        <fullName evidence="3">Endo alpha-1,4 polygalactosaminidase</fullName>
    </submittedName>
</protein>
<evidence type="ECO:0000313" key="4">
    <source>
        <dbReference type="Proteomes" id="UP001163882"/>
    </source>
</evidence>
<keyword evidence="4" id="KW-1185">Reference proteome</keyword>
<keyword evidence="1" id="KW-0732">Signal</keyword>
<dbReference type="EMBL" id="CP107716">
    <property type="protein sequence ID" value="UYQ72953.1"/>
    <property type="molecule type" value="Genomic_DNA"/>
</dbReference>
<organism evidence="3 4">
    <name type="scientific">Pelagibacterium flavum</name>
    <dbReference type="NCBI Taxonomy" id="2984530"/>
    <lineage>
        <taxon>Bacteria</taxon>
        <taxon>Pseudomonadati</taxon>
        <taxon>Pseudomonadota</taxon>
        <taxon>Alphaproteobacteria</taxon>
        <taxon>Hyphomicrobiales</taxon>
        <taxon>Devosiaceae</taxon>
        <taxon>Pelagibacterium</taxon>
    </lineage>
</organism>
<proteinExistence type="predicted"/>
<evidence type="ECO:0000259" key="2">
    <source>
        <dbReference type="Pfam" id="PF03537"/>
    </source>
</evidence>
<dbReference type="Gene3D" id="3.20.20.70">
    <property type="entry name" value="Aldolase class I"/>
    <property type="match status" value="1"/>
</dbReference>
<reference evidence="3" key="1">
    <citation type="submission" date="2022-10" db="EMBL/GenBank/DDBJ databases">
        <title>YIM 151497 complete genome.</title>
        <authorList>
            <person name="Chen X."/>
        </authorList>
    </citation>
    <scope>NUCLEOTIDE SEQUENCE</scope>
    <source>
        <strain evidence="3">YIM 151497</strain>
    </source>
</reference>
<dbReference type="InterPro" id="IPR016063">
    <property type="entry name" value="TM1410_Glycdase"/>
</dbReference>
<dbReference type="InterPro" id="IPR016062">
    <property type="entry name" value="TM1410-rel"/>
</dbReference>
<dbReference type="RefSeq" id="WP_264226551.1">
    <property type="nucleotide sequence ID" value="NZ_CP107716.1"/>
</dbReference>
<dbReference type="NCBIfam" id="TIGR01370">
    <property type="entry name" value="MJ1477/TM1410 family putative glycoside hydrolase"/>
    <property type="match status" value="1"/>
</dbReference>
<dbReference type="PANTHER" id="PTHR35882">
    <property type="entry name" value="PELA"/>
    <property type="match status" value="1"/>
</dbReference>
<dbReference type="PANTHER" id="PTHR35882:SF2">
    <property type="entry name" value="PELA"/>
    <property type="match status" value="1"/>
</dbReference>
<dbReference type="Proteomes" id="UP001163882">
    <property type="component" value="Chromosome"/>
</dbReference>
<feature type="signal peptide" evidence="1">
    <location>
        <begin position="1"/>
        <end position="25"/>
    </location>
</feature>
<evidence type="ECO:0000313" key="3">
    <source>
        <dbReference type="EMBL" id="UYQ72953.1"/>
    </source>
</evidence>
<feature type="domain" description="Glycoside-hydrolase family GH114 TIM-barrel" evidence="2">
    <location>
        <begin position="36"/>
        <end position="299"/>
    </location>
</feature>
<dbReference type="Pfam" id="PF03537">
    <property type="entry name" value="Glyco_hydro_114"/>
    <property type="match status" value="1"/>
</dbReference>
<evidence type="ECO:0000256" key="1">
    <source>
        <dbReference type="SAM" id="SignalP"/>
    </source>
</evidence>
<sequence length="303" mass="33479">MGIRMAGLAAVLTAFPLMLSPQASGAAASALAGVRSWTYQLQHINLHVLAASNYDLLVIDYSRDGTAAGAFSASEIAALKTRPDGSRRFVLSYLSIGEAEDYRYYWQDDWARNRPSWLLGENAEWDGNYDIRYWDPAWQAIIFGEPASYLDQIMAAGFDGVYLDRVDAFERGDSQLDIARRKSAMVTFVSDLATYARAHNPDFLVVPQNGEELLSAPAYRRVIDGMGKEDLLFGAEQDQQRNSLGTLRASLEMIGRLTAEGKPVFLSEYLTSSSDIAQARDNAATLGVLLFIGDRELDDAHSR</sequence>